<keyword evidence="2" id="KW-1133">Transmembrane helix</keyword>
<evidence type="ECO:0000256" key="2">
    <source>
        <dbReference type="SAM" id="Phobius"/>
    </source>
</evidence>
<keyword evidence="4" id="KW-1185">Reference proteome</keyword>
<reference evidence="3 4" key="1">
    <citation type="journal article" date="2022" name="G3 (Bethesda)">
        <title>Whole-genome sequence and methylome profiling of the almond [Prunus dulcis (Mill.) D.A. Webb] cultivar 'Nonpareil'.</title>
        <authorList>
            <person name="D'Amico-Willman K.M."/>
            <person name="Ouma W.Z."/>
            <person name="Meulia T."/>
            <person name="Sideli G.M."/>
            <person name="Gradziel T.M."/>
            <person name="Fresnedo-Ramirez J."/>
        </authorList>
    </citation>
    <scope>NUCLEOTIDE SEQUENCE [LARGE SCALE GENOMIC DNA]</scope>
    <source>
        <strain evidence="3">Clone GOH B32 T37-40</strain>
    </source>
</reference>
<feature type="transmembrane region" description="Helical" evidence="2">
    <location>
        <begin position="623"/>
        <end position="647"/>
    </location>
</feature>
<keyword evidence="2" id="KW-0812">Transmembrane</keyword>
<gene>
    <name evidence="3" type="ORF">L3X38_037743</name>
</gene>
<dbReference type="PANTHER" id="PTHR31170:SF25">
    <property type="entry name" value="BNAA09G04570D PROTEIN"/>
    <property type="match status" value="1"/>
</dbReference>
<proteinExistence type="predicted"/>
<organism evidence="3 4">
    <name type="scientific">Prunus dulcis</name>
    <name type="common">Almond</name>
    <name type="synonym">Amygdalus dulcis</name>
    <dbReference type="NCBI Taxonomy" id="3755"/>
    <lineage>
        <taxon>Eukaryota</taxon>
        <taxon>Viridiplantae</taxon>
        <taxon>Streptophyta</taxon>
        <taxon>Embryophyta</taxon>
        <taxon>Tracheophyta</taxon>
        <taxon>Spermatophyta</taxon>
        <taxon>Magnoliopsida</taxon>
        <taxon>eudicotyledons</taxon>
        <taxon>Gunneridae</taxon>
        <taxon>Pentapetalae</taxon>
        <taxon>rosids</taxon>
        <taxon>fabids</taxon>
        <taxon>Rosales</taxon>
        <taxon>Rosaceae</taxon>
        <taxon>Amygdaloideae</taxon>
        <taxon>Amygdaleae</taxon>
        <taxon>Prunus</taxon>
    </lineage>
</organism>
<dbReference type="AlphaFoldDB" id="A0AAD4V3X5"/>
<dbReference type="PANTHER" id="PTHR31170">
    <property type="entry name" value="BNAC04G53230D PROTEIN"/>
    <property type="match status" value="1"/>
</dbReference>
<feature type="region of interest" description="Disordered" evidence="1">
    <location>
        <begin position="244"/>
        <end position="304"/>
    </location>
</feature>
<evidence type="ECO:0000313" key="3">
    <source>
        <dbReference type="EMBL" id="KAI5318035.1"/>
    </source>
</evidence>
<accession>A0AAD4V3X5</accession>
<evidence type="ECO:0000256" key="1">
    <source>
        <dbReference type="SAM" id="MobiDB-lite"/>
    </source>
</evidence>
<name>A0AAD4V3X5_PRUDU</name>
<dbReference type="Proteomes" id="UP001054821">
    <property type="component" value="Chromosome 7"/>
</dbReference>
<dbReference type="Pfam" id="PF03140">
    <property type="entry name" value="DUF247"/>
    <property type="match status" value="2"/>
</dbReference>
<feature type="compositionally biased region" description="Basic and acidic residues" evidence="1">
    <location>
        <begin position="248"/>
        <end position="261"/>
    </location>
</feature>
<keyword evidence="2" id="KW-0472">Membrane</keyword>
<dbReference type="InterPro" id="IPR004158">
    <property type="entry name" value="DUF247_pln"/>
</dbReference>
<protein>
    <submittedName>
        <fullName evidence="3">Uncharacterized protein</fullName>
    </submittedName>
</protein>
<comment type="caution">
    <text evidence="3">The sequence shown here is derived from an EMBL/GenBank/DDBJ whole genome shotgun (WGS) entry which is preliminary data.</text>
</comment>
<sequence>MAQTNENVVSIEQELSVKQVTRRGGGQVSRGDQFQPIEIEQSSRVSISRVSIPREERLEKFREEAAEEKRSSTENAKPKIQRVPFMLRDHKNFEKYYEPRVAAIGPFHHGKPKYEQAEKVKRQLAANFVEDSEQNDADLLKKVEENIKGLKECYDEEATKKYDDDSLAWMLFIDGCSTLEFIYKYEKLESFKIKRDQVAFAEQDMFLLENQLPYLLLKLLMSSSSKHEELKESIERFVQMHGVAPPDENQKSQQDARKPEQKPPQPGAGLARPGQHPAVTNINREENQHSQSTAITIKPKPTEPEPTHLLELLLTRMLGYAPRKSKPSVNLGAQSFRNVQELQAAGIHFRPSKEGSLLGNIDFKSYICRGFLYLPKIKVDDSMGPKFMNLIAYEMCPDFQNDFGVTSYISFLDSLIDHPDDVKHLRKKHILRNLLGSDEEVAQLFNEIGTDLVPNNAIYGILKSKIEDHYQTMWKKWVAQFFHEHFSSPWTILAFIGGLGMTTAQTWYAANSSTPPCEALLEYLKAHSFHREGAVCEANHKKRRWASLIAHPDDAKQLRSAHILCNLRGIDQALADLFHEIGPDLVLAHPMYNFINAKLEKHYKSKWKTWLAQFFEDHFSSHWVMLAFIGALIVLVLSGIQTWYTVLSFYRK</sequence>
<evidence type="ECO:0000313" key="4">
    <source>
        <dbReference type="Proteomes" id="UP001054821"/>
    </source>
</evidence>
<dbReference type="EMBL" id="JAJFAZ020000007">
    <property type="protein sequence ID" value="KAI5318035.1"/>
    <property type="molecule type" value="Genomic_DNA"/>
</dbReference>